<dbReference type="InterPro" id="IPR050922">
    <property type="entry name" value="LytR/CpsA/Psr_CW_biosynth"/>
</dbReference>
<evidence type="ECO:0000259" key="4">
    <source>
        <dbReference type="Pfam" id="PF03816"/>
    </source>
</evidence>
<dbReference type="NCBIfam" id="TIGR00350">
    <property type="entry name" value="lytR_cpsA_psr"/>
    <property type="match status" value="1"/>
</dbReference>
<accession>A0A0G0QXI1</accession>
<keyword evidence="3" id="KW-0812">Transmembrane</keyword>
<keyword evidence="3" id="KW-0472">Membrane</keyword>
<comment type="similarity">
    <text evidence="1">Belongs to the LytR/CpsA/Psr (LCP) family.</text>
</comment>
<reference evidence="5 6" key="1">
    <citation type="journal article" date="2015" name="Nature">
        <title>rRNA introns, odd ribosomes, and small enigmatic genomes across a large radiation of phyla.</title>
        <authorList>
            <person name="Brown C.T."/>
            <person name="Hug L.A."/>
            <person name="Thomas B.C."/>
            <person name="Sharon I."/>
            <person name="Castelle C.J."/>
            <person name="Singh A."/>
            <person name="Wilkins M.J."/>
            <person name="Williams K.H."/>
            <person name="Banfield J.F."/>
        </authorList>
    </citation>
    <scope>NUCLEOTIDE SEQUENCE [LARGE SCALE GENOMIC DNA]</scope>
</reference>
<organism evidence="5 6">
    <name type="scientific">Candidatus Woesebacteria bacterium GW2011_GWB1_40_12</name>
    <dbReference type="NCBI Taxonomy" id="1618576"/>
    <lineage>
        <taxon>Bacteria</taxon>
        <taxon>Candidatus Woeseibacteriota</taxon>
    </lineage>
</organism>
<name>A0A0G0QXI1_9BACT</name>
<dbReference type="Pfam" id="PF03816">
    <property type="entry name" value="LytR_cpsA_psr"/>
    <property type="match status" value="1"/>
</dbReference>
<gene>
    <name evidence="5" type="ORF">UT76_C0002G0015</name>
</gene>
<evidence type="ECO:0000256" key="1">
    <source>
        <dbReference type="ARBA" id="ARBA00006068"/>
    </source>
</evidence>
<feature type="domain" description="Cell envelope-related transcriptional attenuator" evidence="4">
    <location>
        <begin position="111"/>
        <end position="295"/>
    </location>
</feature>
<dbReference type="EMBL" id="LBYA01000002">
    <property type="protein sequence ID" value="KKR44918.1"/>
    <property type="molecule type" value="Genomic_DNA"/>
</dbReference>
<feature type="compositionally biased region" description="Basic and acidic residues" evidence="2">
    <location>
        <begin position="1"/>
        <end position="18"/>
    </location>
</feature>
<evidence type="ECO:0000313" key="5">
    <source>
        <dbReference type="EMBL" id="KKR44918.1"/>
    </source>
</evidence>
<comment type="caution">
    <text evidence="5">The sequence shown here is derived from an EMBL/GenBank/DDBJ whole genome shotgun (WGS) entry which is preliminary data.</text>
</comment>
<sequence length="394" mass="43743">MLDHSTTHSRSRERDARNSEGVSFTQIKERPEKEIDKTKASFWKIILFVFLGVLILIILSVGILFYKYPLVAKAFYNFVVPSTDQITSKSGAVNILVMGKSGGIHEGADLTDTMFIVSIPFEKSGISTVSIPRDLWIPDLRAKINSAYYWGKEGTSYYTVEETGGGISFAKKVAGEVSGQEIQYGVVVDFSAFKDIVDSIGGIEVNVENGFTDNLYPIEGKENDTCKGDEDDSLARETYACRYEVISFEAGVQKMDGQTALKFVRSRHAEGDEGTDIAREARQQKVIKAIKDKIMSAKVLFSPSAISKIFLIIEKYVETDVELPTAGDLARLAYDSSGDIHQNILPEALLEHPPTSPIYDNLYVLIPKAGNGKWEEIQKWFNSAFENRNASSPL</sequence>
<proteinExistence type="inferred from homology"/>
<evidence type="ECO:0000256" key="2">
    <source>
        <dbReference type="SAM" id="MobiDB-lite"/>
    </source>
</evidence>
<keyword evidence="3" id="KW-1133">Transmembrane helix</keyword>
<protein>
    <submittedName>
        <fullName evidence="5">Cell envelope-related transcriptional attenuator</fullName>
    </submittedName>
</protein>
<dbReference type="InterPro" id="IPR004474">
    <property type="entry name" value="LytR_CpsA_psr"/>
</dbReference>
<dbReference type="PANTHER" id="PTHR33392:SF6">
    <property type="entry name" value="POLYISOPRENYL-TEICHOIC ACID--PEPTIDOGLYCAN TEICHOIC ACID TRANSFERASE TAGU"/>
    <property type="match status" value="1"/>
</dbReference>
<feature type="region of interest" description="Disordered" evidence="2">
    <location>
        <begin position="1"/>
        <end position="23"/>
    </location>
</feature>
<dbReference type="Proteomes" id="UP000034215">
    <property type="component" value="Unassembled WGS sequence"/>
</dbReference>
<evidence type="ECO:0000256" key="3">
    <source>
        <dbReference type="SAM" id="Phobius"/>
    </source>
</evidence>
<dbReference type="Gene3D" id="3.40.630.190">
    <property type="entry name" value="LCP protein"/>
    <property type="match status" value="1"/>
</dbReference>
<evidence type="ECO:0000313" key="6">
    <source>
        <dbReference type="Proteomes" id="UP000034215"/>
    </source>
</evidence>
<dbReference type="AlphaFoldDB" id="A0A0G0QXI1"/>
<feature type="transmembrane region" description="Helical" evidence="3">
    <location>
        <begin position="45"/>
        <end position="66"/>
    </location>
</feature>
<dbReference type="PANTHER" id="PTHR33392">
    <property type="entry name" value="POLYISOPRENYL-TEICHOIC ACID--PEPTIDOGLYCAN TEICHOIC ACID TRANSFERASE TAGU"/>
    <property type="match status" value="1"/>
</dbReference>